<proteinExistence type="predicted"/>
<dbReference type="Pfam" id="PF00328">
    <property type="entry name" value="His_Phos_2"/>
    <property type="match status" value="1"/>
</dbReference>
<protein>
    <recommendedName>
        <fullName evidence="4">2-phosphoxylose phosphatase 1</fullName>
    </recommendedName>
    <alternativeName>
        <fullName evidence="5">Acid phosphatase-like protein 2</fullName>
    </alternativeName>
</protein>
<keyword evidence="8" id="KW-1185">Reference proteome</keyword>
<organism evidence="7 8">
    <name type="scientific">Allacma fusca</name>
    <dbReference type="NCBI Taxonomy" id="39272"/>
    <lineage>
        <taxon>Eukaryota</taxon>
        <taxon>Metazoa</taxon>
        <taxon>Ecdysozoa</taxon>
        <taxon>Arthropoda</taxon>
        <taxon>Hexapoda</taxon>
        <taxon>Collembola</taxon>
        <taxon>Symphypleona</taxon>
        <taxon>Sminthuridae</taxon>
        <taxon>Allacma</taxon>
    </lineage>
</organism>
<evidence type="ECO:0000256" key="1">
    <source>
        <dbReference type="ARBA" id="ARBA00000032"/>
    </source>
</evidence>
<dbReference type="PANTHER" id="PTHR11567">
    <property type="entry name" value="ACID PHOSPHATASE-RELATED"/>
    <property type="match status" value="1"/>
</dbReference>
<dbReference type="EMBL" id="CAJVCH010403038">
    <property type="protein sequence ID" value="CAG7817770.1"/>
    <property type="molecule type" value="Genomic_DNA"/>
</dbReference>
<gene>
    <name evidence="7" type="ORF">AFUS01_LOCUS28317</name>
</gene>
<evidence type="ECO:0000256" key="6">
    <source>
        <dbReference type="SAM" id="Phobius"/>
    </source>
</evidence>
<comment type="catalytic activity">
    <reaction evidence="3">
        <text>3-O-[beta-D-GlcA-(1-&gt;3)-beta-D-Gal-(1-&gt;3)-beta-D-Gal-(1-&gt;4)-beta-D-2-O-P-Xyl]-L-seryl-[protein] + H2O = 3-O-(beta-D-GlcA-(1-&gt;3)-beta-D-Gal-(1-&gt;3)-beta-D-Gal-(1-&gt;4)-beta-D-Xyl)-L-seryl-[protein] + phosphate</text>
        <dbReference type="Rhea" id="RHEA:56512"/>
        <dbReference type="Rhea" id="RHEA-COMP:12573"/>
        <dbReference type="Rhea" id="RHEA-COMP:14559"/>
        <dbReference type="ChEBI" id="CHEBI:15377"/>
        <dbReference type="ChEBI" id="CHEBI:43474"/>
        <dbReference type="ChEBI" id="CHEBI:132093"/>
        <dbReference type="ChEBI" id="CHEBI:140495"/>
    </reaction>
</comment>
<keyword evidence="6" id="KW-0472">Membrane</keyword>
<comment type="catalytic activity">
    <reaction evidence="1">
        <text>a phosphate monoester + H2O = an alcohol + phosphate</text>
        <dbReference type="Rhea" id="RHEA:15017"/>
        <dbReference type="ChEBI" id="CHEBI:15377"/>
        <dbReference type="ChEBI" id="CHEBI:30879"/>
        <dbReference type="ChEBI" id="CHEBI:43474"/>
        <dbReference type="ChEBI" id="CHEBI:67140"/>
        <dbReference type="EC" id="3.1.3.2"/>
    </reaction>
</comment>
<dbReference type="AlphaFoldDB" id="A0A8J2KMK7"/>
<feature type="non-terminal residue" evidence="7">
    <location>
        <position position="146"/>
    </location>
</feature>
<dbReference type="CDD" id="cd07061">
    <property type="entry name" value="HP_HAP_like"/>
    <property type="match status" value="1"/>
</dbReference>
<dbReference type="InterPro" id="IPR050645">
    <property type="entry name" value="Histidine_acid_phosphatase"/>
</dbReference>
<dbReference type="InterPro" id="IPR000560">
    <property type="entry name" value="His_Pase_clade-2"/>
</dbReference>
<dbReference type="PANTHER" id="PTHR11567:SF110">
    <property type="entry name" value="2-PHOSPHOXYLOSE PHOSPHATASE 1"/>
    <property type="match status" value="1"/>
</dbReference>
<evidence type="ECO:0000313" key="7">
    <source>
        <dbReference type="EMBL" id="CAG7817770.1"/>
    </source>
</evidence>
<evidence type="ECO:0000313" key="8">
    <source>
        <dbReference type="Proteomes" id="UP000708208"/>
    </source>
</evidence>
<dbReference type="Proteomes" id="UP000708208">
    <property type="component" value="Unassembled WGS sequence"/>
</dbReference>
<keyword evidence="2" id="KW-0378">Hydrolase</keyword>
<dbReference type="PROSITE" id="PS00616">
    <property type="entry name" value="HIS_ACID_PHOSPHAT_1"/>
    <property type="match status" value="1"/>
</dbReference>
<evidence type="ECO:0000256" key="2">
    <source>
        <dbReference type="ARBA" id="ARBA00022801"/>
    </source>
</evidence>
<evidence type="ECO:0000256" key="4">
    <source>
        <dbReference type="ARBA" id="ARBA00040357"/>
    </source>
</evidence>
<evidence type="ECO:0000256" key="3">
    <source>
        <dbReference type="ARBA" id="ARBA00036311"/>
    </source>
</evidence>
<keyword evidence="6" id="KW-0812">Transmembrane</keyword>
<sequence length="146" mass="16603">MKPHIILNVFFVTILFAIIFGVNTLGTTDLKSVHIIFRHGQRTPDASYVTTTGGLTEKGKKQMYELGLYIRERYSNLVKTSFDTDETRIISSDTDRTIRSAGLVAYGLYEEFNQAASWNGEDDPIPFEPIPVRAIPEELDRYLQPK</sequence>
<accession>A0A8J2KMK7</accession>
<name>A0A8J2KMK7_9HEXA</name>
<dbReference type="GO" id="GO:0003993">
    <property type="term" value="F:acid phosphatase activity"/>
    <property type="evidence" value="ECO:0007669"/>
    <property type="project" value="UniProtKB-EC"/>
</dbReference>
<dbReference type="OrthoDB" id="5821688at2759"/>
<dbReference type="InterPro" id="IPR033379">
    <property type="entry name" value="Acid_Pase_AS"/>
</dbReference>
<comment type="caution">
    <text evidence="7">The sequence shown here is derived from an EMBL/GenBank/DDBJ whole genome shotgun (WGS) entry which is preliminary data.</text>
</comment>
<evidence type="ECO:0000256" key="5">
    <source>
        <dbReference type="ARBA" id="ARBA00041499"/>
    </source>
</evidence>
<reference evidence="7" key="1">
    <citation type="submission" date="2021-06" db="EMBL/GenBank/DDBJ databases">
        <authorList>
            <person name="Hodson N. C."/>
            <person name="Mongue J. A."/>
            <person name="Jaron S. K."/>
        </authorList>
    </citation>
    <scope>NUCLEOTIDE SEQUENCE</scope>
</reference>
<feature type="transmembrane region" description="Helical" evidence="6">
    <location>
        <begin position="6"/>
        <end position="26"/>
    </location>
</feature>
<keyword evidence="6" id="KW-1133">Transmembrane helix</keyword>